<organism evidence="4 5">
    <name type="scientific">Candidatus Woesebacteria bacterium GW2011_GWB1_38_8</name>
    <dbReference type="NCBI Taxonomy" id="1618570"/>
    <lineage>
        <taxon>Bacteria</taxon>
        <taxon>Candidatus Woeseibacteriota</taxon>
    </lineage>
</organism>
<dbReference type="EMBL" id="LBVL01000005">
    <property type="protein sequence ID" value="KKQ85621.1"/>
    <property type="molecule type" value="Genomic_DNA"/>
</dbReference>
<dbReference type="GO" id="GO:0004081">
    <property type="term" value="F:bis(5'-nucleosyl)-tetraphosphatase (asymmetrical) activity"/>
    <property type="evidence" value="ECO:0007669"/>
    <property type="project" value="TreeGrafter"/>
</dbReference>
<evidence type="ECO:0000313" key="4">
    <source>
        <dbReference type="EMBL" id="KKQ85621.1"/>
    </source>
</evidence>
<evidence type="ECO:0000259" key="3">
    <source>
        <dbReference type="PROSITE" id="PS51462"/>
    </source>
</evidence>
<dbReference type="AlphaFoldDB" id="A0A0G0P8K3"/>
<feature type="domain" description="Nudix hydrolase" evidence="3">
    <location>
        <begin position="2"/>
        <end position="169"/>
    </location>
</feature>
<dbReference type="PANTHER" id="PTHR21340">
    <property type="entry name" value="DIADENOSINE 5,5-P1,P4-TETRAPHOSPHATE PYROPHOSPHOHYDROLASE MUTT"/>
    <property type="match status" value="1"/>
</dbReference>
<evidence type="ECO:0000313" key="5">
    <source>
        <dbReference type="Proteomes" id="UP000034081"/>
    </source>
</evidence>
<dbReference type="InterPro" id="IPR015797">
    <property type="entry name" value="NUDIX_hydrolase-like_dom_sf"/>
</dbReference>
<evidence type="ECO:0000256" key="2">
    <source>
        <dbReference type="SAM" id="MobiDB-lite"/>
    </source>
</evidence>
<gene>
    <name evidence="4" type="ORF">UT08_C0005G0072</name>
</gene>
<comment type="caution">
    <text evidence="4">The sequence shown here is derived from an EMBL/GenBank/DDBJ whole genome shotgun (WGS) entry which is preliminary data.</text>
</comment>
<evidence type="ECO:0000256" key="1">
    <source>
        <dbReference type="ARBA" id="ARBA00022801"/>
    </source>
</evidence>
<dbReference type="SUPFAM" id="SSF55811">
    <property type="entry name" value="Nudix"/>
    <property type="match status" value="1"/>
</dbReference>
<keyword evidence="1 4" id="KW-0378">Hydrolase</keyword>
<name>A0A0G0P8K3_9BACT</name>
<protein>
    <submittedName>
        <fullName evidence="4">AP4A hydrolase</fullName>
    </submittedName>
</protein>
<dbReference type="Gene3D" id="3.90.79.10">
    <property type="entry name" value="Nucleoside Triphosphate Pyrophosphohydrolase"/>
    <property type="match status" value="1"/>
</dbReference>
<sequence>MRRELSSGGVVFKKLQNSKSPSSPRLRRTSKTLWLLAKSAPSKEFPRSFWRLPKGWLDDEEGGKKTGPLARGERKATEDEIQNAALREVREEGGVNAKIIKKLGTERYFFAVNGEKILKFVTFYLMEWIEDIPEGPAFETEKVEWLDYDKARKKLTHSGEKKILDKAKQVLDSGLQATLV</sequence>
<dbReference type="InterPro" id="IPR051325">
    <property type="entry name" value="Nudix_hydrolase_domain"/>
</dbReference>
<dbReference type="PROSITE" id="PS51462">
    <property type="entry name" value="NUDIX"/>
    <property type="match status" value="1"/>
</dbReference>
<proteinExistence type="predicted"/>
<dbReference type="STRING" id="1618570.UT08_C0005G0072"/>
<dbReference type="Pfam" id="PF00293">
    <property type="entry name" value="NUDIX"/>
    <property type="match status" value="1"/>
</dbReference>
<accession>A0A0G0P8K3</accession>
<dbReference type="GO" id="GO:0006167">
    <property type="term" value="P:AMP biosynthetic process"/>
    <property type="evidence" value="ECO:0007669"/>
    <property type="project" value="TreeGrafter"/>
</dbReference>
<reference evidence="4 5" key="1">
    <citation type="journal article" date="2015" name="Nature">
        <title>rRNA introns, odd ribosomes, and small enigmatic genomes across a large radiation of phyla.</title>
        <authorList>
            <person name="Brown C.T."/>
            <person name="Hug L.A."/>
            <person name="Thomas B.C."/>
            <person name="Sharon I."/>
            <person name="Castelle C.J."/>
            <person name="Singh A."/>
            <person name="Wilkins M.J."/>
            <person name="Williams K.H."/>
            <person name="Banfield J.F."/>
        </authorList>
    </citation>
    <scope>NUCLEOTIDE SEQUENCE [LARGE SCALE GENOMIC DNA]</scope>
</reference>
<dbReference type="PANTHER" id="PTHR21340:SF0">
    <property type="entry name" value="BIS(5'-NUCLEOSYL)-TETRAPHOSPHATASE [ASYMMETRICAL]"/>
    <property type="match status" value="1"/>
</dbReference>
<feature type="region of interest" description="Disordered" evidence="2">
    <location>
        <begin position="58"/>
        <end position="77"/>
    </location>
</feature>
<dbReference type="GO" id="GO:0006754">
    <property type="term" value="P:ATP biosynthetic process"/>
    <property type="evidence" value="ECO:0007669"/>
    <property type="project" value="TreeGrafter"/>
</dbReference>
<dbReference type="InterPro" id="IPR000086">
    <property type="entry name" value="NUDIX_hydrolase_dom"/>
</dbReference>
<feature type="region of interest" description="Disordered" evidence="2">
    <location>
        <begin position="1"/>
        <end position="27"/>
    </location>
</feature>
<dbReference type="Proteomes" id="UP000034081">
    <property type="component" value="Unassembled WGS sequence"/>
</dbReference>